<organism evidence="8 9">
    <name type="scientific">Theileria equi strain WA</name>
    <dbReference type="NCBI Taxonomy" id="1537102"/>
    <lineage>
        <taxon>Eukaryota</taxon>
        <taxon>Sar</taxon>
        <taxon>Alveolata</taxon>
        <taxon>Apicomplexa</taxon>
        <taxon>Aconoidasida</taxon>
        <taxon>Piroplasmida</taxon>
        <taxon>Theileriidae</taxon>
        <taxon>Theileria</taxon>
    </lineage>
</organism>
<feature type="repeat" description="WD" evidence="6">
    <location>
        <begin position="122"/>
        <end position="163"/>
    </location>
</feature>
<dbReference type="Pfam" id="PF00400">
    <property type="entry name" value="WD40"/>
    <property type="match status" value="2"/>
</dbReference>
<reference evidence="8 9" key="1">
    <citation type="journal article" date="2012" name="BMC Genomics">
        <title>Comparative genomic analysis and phylogenetic position of Theileria equi.</title>
        <authorList>
            <person name="Kappmeyer L.S."/>
            <person name="Thiagarajan M."/>
            <person name="Herndon D.R."/>
            <person name="Ramsay J.D."/>
            <person name="Caler E."/>
            <person name="Djikeng A."/>
            <person name="Gillespie J.J."/>
            <person name="Lau A.O."/>
            <person name="Roalson E.H."/>
            <person name="Silva J.C."/>
            <person name="Silva M.G."/>
            <person name="Suarez C.E."/>
            <person name="Ueti M.W."/>
            <person name="Nene V.M."/>
            <person name="Mealey R.H."/>
            <person name="Knowles D.P."/>
            <person name="Brayton K.A."/>
        </authorList>
    </citation>
    <scope>NUCLEOTIDE SEQUENCE [LARGE SCALE GENOMIC DNA]</scope>
    <source>
        <strain evidence="8 9">WA</strain>
    </source>
</reference>
<dbReference type="KEGG" id="beq:BEWA_042390"/>
<evidence type="ECO:0000313" key="9">
    <source>
        <dbReference type="Proteomes" id="UP000031512"/>
    </source>
</evidence>
<dbReference type="VEuPathDB" id="PiroplasmaDB:BEWA_042390"/>
<dbReference type="EMBL" id="ACOU01000002">
    <property type="protein sequence ID" value="EKX74201.1"/>
    <property type="molecule type" value="Genomic_DNA"/>
</dbReference>
<dbReference type="RefSeq" id="XP_004833653.1">
    <property type="nucleotide sequence ID" value="XM_004833596.1"/>
</dbReference>
<dbReference type="EC" id="2.3.1.48" evidence="8"/>
<evidence type="ECO:0000256" key="2">
    <source>
        <dbReference type="ARBA" id="ARBA00022552"/>
    </source>
</evidence>
<evidence type="ECO:0000256" key="3">
    <source>
        <dbReference type="ARBA" id="ARBA00022574"/>
    </source>
</evidence>
<evidence type="ECO:0000256" key="1">
    <source>
        <dbReference type="ARBA" id="ARBA00004604"/>
    </source>
</evidence>
<protein>
    <submittedName>
        <fullName evidence="8">WD domain, G-beta repeat family protein</fullName>
        <ecNumber evidence="8">2.3.1.48</ecNumber>
    </submittedName>
</protein>
<dbReference type="InterPro" id="IPR036322">
    <property type="entry name" value="WD40_repeat_dom_sf"/>
</dbReference>
<dbReference type="GO" id="GO:0006364">
    <property type="term" value="P:rRNA processing"/>
    <property type="evidence" value="ECO:0007669"/>
    <property type="project" value="UniProtKB-KW"/>
</dbReference>
<evidence type="ECO:0000256" key="5">
    <source>
        <dbReference type="ARBA" id="ARBA00023242"/>
    </source>
</evidence>
<dbReference type="Proteomes" id="UP000031512">
    <property type="component" value="Unassembled WGS sequence"/>
</dbReference>
<dbReference type="InterPro" id="IPR019775">
    <property type="entry name" value="WD40_repeat_CS"/>
</dbReference>
<comment type="subcellular location">
    <subcellularLocation>
        <location evidence="1">Nucleus</location>
        <location evidence="1">Nucleolus</location>
    </subcellularLocation>
</comment>
<dbReference type="Gene3D" id="2.130.10.10">
    <property type="entry name" value="YVTN repeat-like/Quinoprotein amine dehydrogenase"/>
    <property type="match status" value="2"/>
</dbReference>
<dbReference type="PROSITE" id="PS50294">
    <property type="entry name" value="WD_REPEATS_REGION"/>
    <property type="match status" value="1"/>
</dbReference>
<dbReference type="PANTHER" id="PTHR19924">
    <property type="entry name" value="UTP15 U3 SMALL NUCLEOLAR RNA-ASSOCIATED PROTEIN 15 FAMILY MEMBER"/>
    <property type="match status" value="1"/>
</dbReference>
<keyword evidence="2" id="KW-0698">rRNA processing</keyword>
<dbReference type="GO" id="GO:0045943">
    <property type="term" value="P:positive regulation of transcription by RNA polymerase I"/>
    <property type="evidence" value="ECO:0007669"/>
    <property type="project" value="TreeGrafter"/>
</dbReference>
<dbReference type="STRING" id="1537102.L1LFR8"/>
<keyword evidence="4" id="KW-0677">Repeat</keyword>
<keyword evidence="8" id="KW-0808">Transferase</keyword>
<evidence type="ECO:0000256" key="4">
    <source>
        <dbReference type="ARBA" id="ARBA00022737"/>
    </source>
</evidence>
<dbReference type="PROSITE" id="PS50082">
    <property type="entry name" value="WD_REPEATS_2"/>
    <property type="match status" value="1"/>
</dbReference>
<dbReference type="GeneID" id="15807649"/>
<proteinExistence type="predicted"/>
<dbReference type="InterPro" id="IPR015943">
    <property type="entry name" value="WD40/YVTN_repeat-like_dom_sf"/>
</dbReference>
<evidence type="ECO:0000256" key="6">
    <source>
        <dbReference type="PROSITE-ProRule" id="PRU00221"/>
    </source>
</evidence>
<dbReference type="GO" id="GO:0005730">
    <property type="term" value="C:nucleolus"/>
    <property type="evidence" value="ECO:0007669"/>
    <property type="project" value="UniProtKB-SubCell"/>
</dbReference>
<dbReference type="InterPro" id="IPR001680">
    <property type="entry name" value="WD40_rpt"/>
</dbReference>
<dbReference type="eggNOG" id="KOG0310">
    <property type="taxonomic scope" value="Eukaryota"/>
</dbReference>
<evidence type="ECO:0000259" key="7">
    <source>
        <dbReference type="Pfam" id="PF09384"/>
    </source>
</evidence>
<dbReference type="PROSITE" id="PS00678">
    <property type="entry name" value="WD_REPEATS_1"/>
    <property type="match status" value="1"/>
</dbReference>
<feature type="domain" description="U3 small nucleolar RNA-associated protein 15 C-terminal" evidence="7">
    <location>
        <begin position="358"/>
        <end position="492"/>
    </location>
</feature>
<dbReference type="AlphaFoldDB" id="L1LFR8"/>
<dbReference type="PANTHER" id="PTHR19924:SF26">
    <property type="entry name" value="U3 SMALL NUCLEOLAR RNA-ASSOCIATED PROTEIN 15 HOMOLOG"/>
    <property type="match status" value="1"/>
</dbReference>
<sequence>MGDYFKLSNVQGLRESPSEPIEHDKGIKSFFKQLKVVSEDKQSSSISHLALNNGGDLCAVSSGTKAIFYDYKLNRAEYNFTSAKDFVRCCSFREDSKLAAVSDDSGNIHILALPLKSLLKGFKAHNGSIYCHSFSSDKGHLMTGGDDGTVKFWDIQEEKSVLSLEGHTDRVRSLCDLSENSFLWATGCYDCTCRIYDIRCPQTPVSTLQHDAPIESVTSSKSCISMVVSGGTLVKIWDLSSGLKLKSSLQPHMRTIFRAYLSEDQNCIVTASLDGTIKFTENSSKFPLMHVYTHESAVSAFDYSLSGNTMASGLSTGKWLIRHNSSGFVKSETSSGSTLQLRAVMENNSKVSGNITSVTGYKTVKLGVLDRLVKAFQYQAALDLALTLTPDHVYNLVELLILRGSLGTAVKGRDEQTIIPLLKFVSSQLNRDVYNTSILLEFLHTVLDNNTWLKTCSDATVIKELRKIPSKINLELYQHTILLKLQGMIDLILT</sequence>
<evidence type="ECO:0000313" key="8">
    <source>
        <dbReference type="EMBL" id="EKX74201.1"/>
    </source>
</evidence>
<dbReference type="InterPro" id="IPR018983">
    <property type="entry name" value="U3_snoRNA-assocProt_15_C"/>
</dbReference>
<dbReference type="SMART" id="SM00320">
    <property type="entry name" value="WD40"/>
    <property type="match status" value="7"/>
</dbReference>
<keyword evidence="8" id="KW-0012">Acyltransferase</keyword>
<keyword evidence="9" id="KW-1185">Reference proteome</keyword>
<keyword evidence="5" id="KW-0539">Nucleus</keyword>
<accession>L1LFR8</accession>
<dbReference type="OrthoDB" id="431715at2759"/>
<name>L1LFR8_THEEQ</name>
<dbReference type="SUPFAM" id="SSF50978">
    <property type="entry name" value="WD40 repeat-like"/>
    <property type="match status" value="1"/>
</dbReference>
<comment type="caution">
    <text evidence="8">The sequence shown here is derived from an EMBL/GenBank/DDBJ whole genome shotgun (WGS) entry which is preliminary data.</text>
</comment>
<gene>
    <name evidence="8" type="ORF">BEWA_042390</name>
</gene>
<dbReference type="GO" id="GO:0061733">
    <property type="term" value="F:protein-lysine-acetyltransferase activity"/>
    <property type="evidence" value="ECO:0007669"/>
    <property type="project" value="UniProtKB-EC"/>
</dbReference>
<dbReference type="Pfam" id="PF09384">
    <property type="entry name" value="UTP15_C"/>
    <property type="match status" value="1"/>
</dbReference>
<keyword evidence="3 6" id="KW-0853">WD repeat</keyword>